<sequence>MKNKFFSSGFTLIEILIVVALLGALAIGLMATLDPFQQLRKGTDSTRRSLANDIYRAFISYQATKGAFPWSVDLATTAGDDASMTTADTGYIDMLVDNGELKSNFVASAGTHLGKLNITSTATAGVYDLNVCYLPESKSFINDPSAIYNIDGTDGTTCVANGGGSDTCYICIK</sequence>
<dbReference type="Gene3D" id="3.30.700.10">
    <property type="entry name" value="Glycoprotein, Type 4 Pilin"/>
    <property type="match status" value="1"/>
</dbReference>
<evidence type="ECO:0000313" key="2">
    <source>
        <dbReference type="EMBL" id="KKS47085.1"/>
    </source>
</evidence>
<accession>A0A0G0ZEE9</accession>
<evidence type="ECO:0000256" key="1">
    <source>
        <dbReference type="SAM" id="Phobius"/>
    </source>
</evidence>
<keyword evidence="1" id="KW-1133">Transmembrane helix</keyword>
<dbReference type="Pfam" id="PF07963">
    <property type="entry name" value="N_methyl"/>
    <property type="match status" value="1"/>
</dbReference>
<keyword evidence="1" id="KW-0812">Transmembrane</keyword>
<protein>
    <submittedName>
        <fullName evidence="2">Uncharacterized protein</fullName>
    </submittedName>
</protein>
<name>A0A0G0ZEE9_9BACT</name>
<gene>
    <name evidence="2" type="ORF">UV09_C0009G0024</name>
</gene>
<dbReference type="Proteomes" id="UP000034320">
    <property type="component" value="Unassembled WGS sequence"/>
</dbReference>
<reference evidence="2 3" key="1">
    <citation type="journal article" date="2015" name="Nature">
        <title>rRNA introns, odd ribosomes, and small enigmatic genomes across a large radiation of phyla.</title>
        <authorList>
            <person name="Brown C.T."/>
            <person name="Hug L.A."/>
            <person name="Thomas B.C."/>
            <person name="Sharon I."/>
            <person name="Castelle C.J."/>
            <person name="Singh A."/>
            <person name="Wilkins M.J."/>
            <person name="Williams K.H."/>
            <person name="Banfield J.F."/>
        </authorList>
    </citation>
    <scope>NUCLEOTIDE SEQUENCE [LARGE SCALE GENOMIC DNA]</scope>
</reference>
<dbReference type="InterPro" id="IPR045584">
    <property type="entry name" value="Pilin-like"/>
</dbReference>
<dbReference type="EMBL" id="LCDD01000009">
    <property type="protein sequence ID" value="KKS47085.1"/>
    <property type="molecule type" value="Genomic_DNA"/>
</dbReference>
<organism evidence="2 3">
    <name type="scientific">Candidatus Gottesmanbacteria bacterium GW2011_GWA2_42_18</name>
    <dbReference type="NCBI Taxonomy" id="1618442"/>
    <lineage>
        <taxon>Bacteria</taxon>
        <taxon>Candidatus Gottesmaniibacteriota</taxon>
    </lineage>
</organism>
<dbReference type="SUPFAM" id="SSF54523">
    <property type="entry name" value="Pili subunits"/>
    <property type="match status" value="1"/>
</dbReference>
<evidence type="ECO:0000313" key="3">
    <source>
        <dbReference type="Proteomes" id="UP000034320"/>
    </source>
</evidence>
<feature type="transmembrane region" description="Helical" evidence="1">
    <location>
        <begin position="12"/>
        <end position="33"/>
    </location>
</feature>
<proteinExistence type="predicted"/>
<dbReference type="InterPro" id="IPR012902">
    <property type="entry name" value="N_methyl_site"/>
</dbReference>
<keyword evidence="1" id="KW-0472">Membrane</keyword>
<comment type="caution">
    <text evidence="2">The sequence shown here is derived from an EMBL/GenBank/DDBJ whole genome shotgun (WGS) entry which is preliminary data.</text>
</comment>
<dbReference type="PROSITE" id="PS00409">
    <property type="entry name" value="PROKAR_NTER_METHYL"/>
    <property type="match status" value="1"/>
</dbReference>
<dbReference type="NCBIfam" id="TIGR02532">
    <property type="entry name" value="IV_pilin_GFxxxE"/>
    <property type="match status" value="1"/>
</dbReference>
<dbReference type="AlphaFoldDB" id="A0A0G0ZEE9"/>